<keyword evidence="9" id="KW-0645">Protease</keyword>
<keyword evidence="6" id="KW-0472">Membrane</keyword>
<dbReference type="InterPro" id="IPR003423">
    <property type="entry name" value="OMP_efflux"/>
</dbReference>
<dbReference type="GO" id="GO:0015562">
    <property type="term" value="F:efflux transmembrane transporter activity"/>
    <property type="evidence" value="ECO:0007669"/>
    <property type="project" value="InterPro"/>
</dbReference>
<dbReference type="SUPFAM" id="SSF56954">
    <property type="entry name" value="Outer membrane efflux proteins (OEP)"/>
    <property type="match status" value="1"/>
</dbReference>
<dbReference type="GO" id="GO:0006508">
    <property type="term" value="P:proteolysis"/>
    <property type="evidence" value="ECO:0007669"/>
    <property type="project" value="UniProtKB-KW"/>
</dbReference>
<accession>A0A917GWM4</accession>
<evidence type="ECO:0000256" key="1">
    <source>
        <dbReference type="ARBA" id="ARBA00004442"/>
    </source>
</evidence>
<evidence type="ECO:0000313" key="10">
    <source>
        <dbReference type="Proteomes" id="UP000627715"/>
    </source>
</evidence>
<keyword evidence="4" id="KW-1134">Transmembrane beta strand</keyword>
<dbReference type="InterPro" id="IPR051906">
    <property type="entry name" value="TolC-like"/>
</dbReference>
<feature type="signal peptide" evidence="8">
    <location>
        <begin position="1"/>
        <end position="23"/>
    </location>
</feature>
<gene>
    <name evidence="9" type="primary">aprF</name>
    <name evidence="9" type="ORF">GCM10011403_16130</name>
</gene>
<dbReference type="GO" id="GO:1990281">
    <property type="term" value="C:efflux pump complex"/>
    <property type="evidence" value="ECO:0007669"/>
    <property type="project" value="TreeGrafter"/>
</dbReference>
<keyword evidence="5" id="KW-0812">Transmembrane</keyword>
<evidence type="ECO:0000256" key="3">
    <source>
        <dbReference type="ARBA" id="ARBA00022448"/>
    </source>
</evidence>
<dbReference type="RefSeq" id="WP_068812363.1">
    <property type="nucleotide sequence ID" value="NZ_BMIY01000006.1"/>
</dbReference>
<name>A0A917GWM4_9GAMM</name>
<proteinExistence type="inferred from homology"/>
<dbReference type="PANTHER" id="PTHR30026">
    <property type="entry name" value="OUTER MEMBRANE PROTEIN TOLC"/>
    <property type="match status" value="1"/>
</dbReference>
<evidence type="ECO:0000256" key="7">
    <source>
        <dbReference type="ARBA" id="ARBA00023237"/>
    </source>
</evidence>
<keyword evidence="8" id="KW-0732">Signal</keyword>
<dbReference type="GO" id="GO:0008233">
    <property type="term" value="F:peptidase activity"/>
    <property type="evidence" value="ECO:0007669"/>
    <property type="project" value="UniProtKB-KW"/>
</dbReference>
<dbReference type="Proteomes" id="UP000627715">
    <property type="component" value="Unassembled WGS sequence"/>
</dbReference>
<dbReference type="EMBL" id="BMIY01000006">
    <property type="protein sequence ID" value="GGG59572.1"/>
    <property type="molecule type" value="Genomic_DNA"/>
</dbReference>
<protein>
    <submittedName>
        <fullName evidence="9">Alkaline protease secretion protein AprF</fullName>
    </submittedName>
</protein>
<keyword evidence="7" id="KW-0998">Cell outer membrane</keyword>
<comment type="similarity">
    <text evidence="2">Belongs to the outer membrane factor (OMF) (TC 1.B.17) family.</text>
</comment>
<evidence type="ECO:0000256" key="2">
    <source>
        <dbReference type="ARBA" id="ARBA00007613"/>
    </source>
</evidence>
<keyword evidence="10" id="KW-1185">Reference proteome</keyword>
<evidence type="ECO:0000256" key="8">
    <source>
        <dbReference type="SAM" id="SignalP"/>
    </source>
</evidence>
<reference evidence="9" key="2">
    <citation type="submission" date="2020-09" db="EMBL/GenBank/DDBJ databases">
        <authorList>
            <person name="Sun Q."/>
            <person name="Zhou Y."/>
        </authorList>
    </citation>
    <scope>NUCLEOTIDE SEQUENCE</scope>
    <source>
        <strain evidence="9">CGMCC 1.15425</strain>
    </source>
</reference>
<keyword evidence="3" id="KW-0813">Transport</keyword>
<evidence type="ECO:0000256" key="4">
    <source>
        <dbReference type="ARBA" id="ARBA00022452"/>
    </source>
</evidence>
<comment type="subcellular location">
    <subcellularLocation>
        <location evidence="1">Cell outer membrane</location>
    </subcellularLocation>
</comment>
<dbReference type="PANTHER" id="PTHR30026:SF20">
    <property type="entry name" value="OUTER MEMBRANE PROTEIN TOLC"/>
    <property type="match status" value="1"/>
</dbReference>
<dbReference type="GO" id="GO:0009279">
    <property type="term" value="C:cell outer membrane"/>
    <property type="evidence" value="ECO:0007669"/>
    <property type="project" value="UniProtKB-SubCell"/>
</dbReference>
<evidence type="ECO:0000256" key="5">
    <source>
        <dbReference type="ARBA" id="ARBA00022692"/>
    </source>
</evidence>
<sequence>MNCKSRLTLALLVAQLSTGTAFAQPETGETPATGNAASNAVTSGSLAERHDGIGRTLEDFFLASLDYSPRLQIAAERMNIGEAQREAVNGQLLPQVNANASISGNRQQQAIGTNEYHGQRMSLQIQQILFDWGTFKRRSQAYHQENQYEAEYYAELAALLAEVSILYLDVLQAQDALNSSQSELDAVSTQLQQIERMHDMQLVQITDLYEAQARKSAVEAEQVLLQSELTLAKEALRAASGLALGDLYTLGDEAELPPIDGTLEEWIQRARENNHVIQSRRLAVNMADDRISEQRGRYMPQVSLVLQQQRSDLGFDNTGIDRTDTGYVGLNVSVPLFAGGSNRAAVKEAVSQHSIAQHELRQTNLDVEDQTRNAYLRLQAAERQVVAAESLLESRRISTQARQRGFELGTVTSVDVLDAVRDEFIAERDLQQVRYDYLRLSLQLQRDAGTLDAEDLVDISERLEDPDLTQQSG</sequence>
<dbReference type="OrthoDB" id="9813458at2"/>
<dbReference type="Pfam" id="PF02321">
    <property type="entry name" value="OEP"/>
    <property type="match status" value="2"/>
</dbReference>
<comment type="caution">
    <text evidence="9">The sequence shown here is derived from an EMBL/GenBank/DDBJ whole genome shotgun (WGS) entry which is preliminary data.</text>
</comment>
<dbReference type="Gene3D" id="1.20.1600.10">
    <property type="entry name" value="Outer membrane efflux proteins (OEP)"/>
    <property type="match status" value="1"/>
</dbReference>
<evidence type="ECO:0000313" key="9">
    <source>
        <dbReference type="EMBL" id="GGG59572.1"/>
    </source>
</evidence>
<keyword evidence="9" id="KW-0378">Hydrolase</keyword>
<dbReference type="AlphaFoldDB" id="A0A917GWM4"/>
<feature type="chain" id="PRO_5038102638" evidence="8">
    <location>
        <begin position="24"/>
        <end position="473"/>
    </location>
</feature>
<organism evidence="9 10">
    <name type="scientific">Pseudohongiella nitratireducens</name>
    <dbReference type="NCBI Taxonomy" id="1768907"/>
    <lineage>
        <taxon>Bacteria</taxon>
        <taxon>Pseudomonadati</taxon>
        <taxon>Pseudomonadota</taxon>
        <taxon>Gammaproteobacteria</taxon>
        <taxon>Pseudomonadales</taxon>
        <taxon>Pseudohongiellaceae</taxon>
        <taxon>Pseudohongiella</taxon>
    </lineage>
</organism>
<dbReference type="GO" id="GO:0015288">
    <property type="term" value="F:porin activity"/>
    <property type="evidence" value="ECO:0007669"/>
    <property type="project" value="TreeGrafter"/>
</dbReference>
<reference evidence="9" key="1">
    <citation type="journal article" date="2014" name="Int. J. Syst. Evol. Microbiol.">
        <title>Complete genome sequence of Corynebacterium casei LMG S-19264T (=DSM 44701T), isolated from a smear-ripened cheese.</title>
        <authorList>
            <consortium name="US DOE Joint Genome Institute (JGI-PGF)"/>
            <person name="Walter F."/>
            <person name="Albersmeier A."/>
            <person name="Kalinowski J."/>
            <person name="Ruckert C."/>
        </authorList>
    </citation>
    <scope>NUCLEOTIDE SEQUENCE</scope>
    <source>
        <strain evidence="9">CGMCC 1.15425</strain>
    </source>
</reference>
<evidence type="ECO:0000256" key="6">
    <source>
        <dbReference type="ARBA" id="ARBA00023136"/>
    </source>
</evidence>